<evidence type="ECO:0000313" key="3">
    <source>
        <dbReference type="EMBL" id="RZC20193.1"/>
    </source>
</evidence>
<keyword evidence="4" id="KW-1185">Reference proteome</keyword>
<evidence type="ECO:0000313" key="4">
    <source>
        <dbReference type="Proteomes" id="UP000289340"/>
    </source>
</evidence>
<dbReference type="Proteomes" id="UP000053555">
    <property type="component" value="Unassembled WGS sequence"/>
</dbReference>
<dbReference type="Proteomes" id="UP000289340">
    <property type="component" value="Chromosome 3"/>
</dbReference>
<reference evidence="3 4" key="2">
    <citation type="submission" date="2018-09" db="EMBL/GenBank/DDBJ databases">
        <title>A high-quality reference genome of wild soybean provides a powerful tool to mine soybean genomes.</title>
        <authorList>
            <person name="Xie M."/>
            <person name="Chung C.Y.L."/>
            <person name="Li M.-W."/>
            <person name="Wong F.-L."/>
            <person name="Chan T.-F."/>
            <person name="Lam H.-M."/>
        </authorList>
    </citation>
    <scope>NUCLEOTIDE SEQUENCE [LARGE SCALE GENOMIC DNA]</scope>
    <source>
        <strain evidence="4">cv. W05</strain>
        <tissue evidence="3">Hypocotyl of etiolated seedlings</tissue>
    </source>
</reference>
<dbReference type="EMBL" id="QZWG01000003">
    <property type="protein sequence ID" value="RZC20193.1"/>
    <property type="molecule type" value="Genomic_DNA"/>
</dbReference>
<proteinExistence type="predicted"/>
<dbReference type="AlphaFoldDB" id="A0A0B2SI78"/>
<dbReference type="PANTHER" id="PTHR36019">
    <property type="entry name" value="PLANT/PROTEIN"/>
    <property type="match status" value="1"/>
</dbReference>
<name>A0A0B2SI78_GLYSO</name>
<organism evidence="2">
    <name type="scientific">Glycine soja</name>
    <name type="common">Wild soybean</name>
    <dbReference type="NCBI Taxonomy" id="3848"/>
    <lineage>
        <taxon>Eukaryota</taxon>
        <taxon>Viridiplantae</taxon>
        <taxon>Streptophyta</taxon>
        <taxon>Embryophyta</taxon>
        <taxon>Tracheophyta</taxon>
        <taxon>Spermatophyta</taxon>
        <taxon>Magnoliopsida</taxon>
        <taxon>eudicotyledons</taxon>
        <taxon>Gunneridae</taxon>
        <taxon>Pentapetalae</taxon>
        <taxon>rosids</taxon>
        <taxon>fabids</taxon>
        <taxon>Fabales</taxon>
        <taxon>Fabaceae</taxon>
        <taxon>Papilionoideae</taxon>
        <taxon>50 kb inversion clade</taxon>
        <taxon>NPAAA clade</taxon>
        <taxon>indigoferoid/millettioid clade</taxon>
        <taxon>Phaseoleae</taxon>
        <taxon>Glycine</taxon>
        <taxon>Glycine subgen. Soja</taxon>
    </lineage>
</organism>
<accession>A0A0B2SI78</accession>
<evidence type="ECO:0000256" key="1">
    <source>
        <dbReference type="SAM" id="MobiDB-lite"/>
    </source>
</evidence>
<gene>
    <name evidence="3" type="ORF">D0Y65_006863</name>
    <name evidence="2" type="ORF">glysoja_042707</name>
</gene>
<reference evidence="2" key="1">
    <citation type="submission" date="2014-07" db="EMBL/GenBank/DDBJ databases">
        <title>Identification of a novel salt tolerance gene in wild soybean by whole-genome sequencing.</title>
        <authorList>
            <person name="Lam H.-M."/>
            <person name="Qi X."/>
            <person name="Li M.-W."/>
            <person name="Liu X."/>
            <person name="Xie M."/>
            <person name="Ni M."/>
            <person name="Xu X."/>
        </authorList>
    </citation>
    <scope>NUCLEOTIDE SEQUENCE [LARGE SCALE GENOMIC DNA]</scope>
    <source>
        <tissue evidence="2">Root</tissue>
    </source>
</reference>
<dbReference type="EMBL" id="KN643155">
    <property type="protein sequence ID" value="KHN44558.1"/>
    <property type="molecule type" value="Genomic_DNA"/>
</dbReference>
<dbReference type="PANTHER" id="PTHR36019:SF7">
    <property type="match status" value="1"/>
</dbReference>
<protein>
    <submittedName>
        <fullName evidence="2">Uncharacterized protein</fullName>
    </submittedName>
</protein>
<evidence type="ECO:0000313" key="2">
    <source>
        <dbReference type="EMBL" id="KHN44558.1"/>
    </source>
</evidence>
<feature type="region of interest" description="Disordered" evidence="1">
    <location>
        <begin position="19"/>
        <end position="87"/>
    </location>
</feature>
<sequence length="107" mass="12301">MSFNCLTCGQILQRVNSDRDDECLPPQETKKPNRKVAMQVDRSWSRNMTPPKYARSGPLVKVKAEHHRRTNSEGDVGPRLVRSSGMRREWSLEDLAGQQQDKGVRCY</sequence>
<dbReference type="Gramene" id="XM_028367996.1">
    <property type="protein sequence ID" value="XP_028223797.1"/>
    <property type="gene ID" value="LOC114405494"/>
</dbReference>